<protein>
    <recommendedName>
        <fullName evidence="3">Clade I nitrous oxide reductase</fullName>
    </recommendedName>
</protein>
<keyword evidence="2" id="KW-1185">Reference proteome</keyword>
<comment type="caution">
    <text evidence="1">The sequence shown here is derived from an EMBL/GenBank/DDBJ whole genome shotgun (WGS) entry which is preliminary data.</text>
</comment>
<accession>A0AAV5WQK5</accession>
<proteinExistence type="predicted"/>
<name>A0AAV5WQK5_9BILA</name>
<dbReference type="EMBL" id="BTSY01000006">
    <property type="protein sequence ID" value="GMT32097.1"/>
    <property type="molecule type" value="Genomic_DNA"/>
</dbReference>
<dbReference type="Proteomes" id="UP001432322">
    <property type="component" value="Unassembled WGS sequence"/>
</dbReference>
<evidence type="ECO:0000313" key="1">
    <source>
        <dbReference type="EMBL" id="GMT32097.1"/>
    </source>
</evidence>
<organism evidence="1 2">
    <name type="scientific">Pristionchus fissidentatus</name>
    <dbReference type="NCBI Taxonomy" id="1538716"/>
    <lineage>
        <taxon>Eukaryota</taxon>
        <taxon>Metazoa</taxon>
        <taxon>Ecdysozoa</taxon>
        <taxon>Nematoda</taxon>
        <taxon>Chromadorea</taxon>
        <taxon>Rhabditida</taxon>
        <taxon>Rhabditina</taxon>
        <taxon>Diplogasteromorpha</taxon>
        <taxon>Diplogasteroidea</taxon>
        <taxon>Neodiplogasteridae</taxon>
        <taxon>Pristionchus</taxon>
    </lineage>
</organism>
<evidence type="ECO:0000313" key="2">
    <source>
        <dbReference type="Proteomes" id="UP001432322"/>
    </source>
</evidence>
<dbReference type="AlphaFoldDB" id="A0AAV5WQK5"/>
<feature type="non-terminal residue" evidence="1">
    <location>
        <position position="1"/>
    </location>
</feature>
<sequence>LHLLDGDIHILILVASSLERPRVHSAERAASEFVADVDVLVDEVVVGSLHRSLQEPPRNVAVFGRLALIVLDQRHQRSPIDAVADRPQAVLVVDA</sequence>
<evidence type="ECO:0008006" key="3">
    <source>
        <dbReference type="Google" id="ProtNLM"/>
    </source>
</evidence>
<feature type="non-terminal residue" evidence="1">
    <location>
        <position position="95"/>
    </location>
</feature>
<gene>
    <name evidence="1" type="ORF">PFISCL1PPCAC_23394</name>
</gene>
<reference evidence="1" key="1">
    <citation type="submission" date="2023-10" db="EMBL/GenBank/DDBJ databases">
        <title>Genome assembly of Pristionchus species.</title>
        <authorList>
            <person name="Yoshida K."/>
            <person name="Sommer R.J."/>
        </authorList>
    </citation>
    <scope>NUCLEOTIDE SEQUENCE</scope>
    <source>
        <strain evidence="1">RS5133</strain>
    </source>
</reference>